<organism evidence="2 3">
    <name type="scientific">Micromonospora pattaloongensis</name>
    <dbReference type="NCBI Taxonomy" id="405436"/>
    <lineage>
        <taxon>Bacteria</taxon>
        <taxon>Bacillati</taxon>
        <taxon>Actinomycetota</taxon>
        <taxon>Actinomycetes</taxon>
        <taxon>Micromonosporales</taxon>
        <taxon>Micromonosporaceae</taxon>
        <taxon>Micromonospora</taxon>
    </lineage>
</organism>
<evidence type="ECO:0008006" key="4">
    <source>
        <dbReference type="Google" id="ProtNLM"/>
    </source>
</evidence>
<dbReference type="RefSeq" id="WP_091550532.1">
    <property type="nucleotide sequence ID" value="NZ_FNPH01000001.1"/>
</dbReference>
<sequence>MLPEEDRPPAWLRDYGDIEADITKMEEFAARLDAEVRENYGPHAQSLYEDMQAEIPSPYAAFQELSAFVVTHNSAQSNLSNTVWDYQNATGRFATAATEISERYRGSDAFSAARVRDVESALAPSPDGSVPAPPSTTMPAPEITTGPEAS</sequence>
<gene>
    <name evidence="2" type="ORF">SAMN05444365_101361</name>
</gene>
<reference evidence="3" key="1">
    <citation type="submission" date="2016-10" db="EMBL/GenBank/DDBJ databases">
        <authorList>
            <person name="Varghese N."/>
            <person name="Submissions S."/>
        </authorList>
    </citation>
    <scope>NUCLEOTIDE SEQUENCE [LARGE SCALE GENOMIC DNA]</scope>
    <source>
        <strain evidence="3">DSM 45245</strain>
    </source>
</reference>
<dbReference type="Proteomes" id="UP000242415">
    <property type="component" value="Unassembled WGS sequence"/>
</dbReference>
<evidence type="ECO:0000313" key="3">
    <source>
        <dbReference type="Proteomes" id="UP000242415"/>
    </source>
</evidence>
<feature type="region of interest" description="Disordered" evidence="1">
    <location>
        <begin position="118"/>
        <end position="150"/>
    </location>
</feature>
<dbReference type="STRING" id="405436.SAMN05444365_101361"/>
<name>A0A1H3GEM0_9ACTN</name>
<dbReference type="AlphaFoldDB" id="A0A1H3GEM0"/>
<dbReference type="OrthoDB" id="3381875at2"/>
<proteinExistence type="predicted"/>
<dbReference type="EMBL" id="FNPH01000001">
    <property type="protein sequence ID" value="SDY00934.1"/>
    <property type="molecule type" value="Genomic_DNA"/>
</dbReference>
<evidence type="ECO:0000256" key="1">
    <source>
        <dbReference type="SAM" id="MobiDB-lite"/>
    </source>
</evidence>
<keyword evidence="3" id="KW-1185">Reference proteome</keyword>
<protein>
    <recommendedName>
        <fullName evidence="4">Excreted virulence factor EspC, type VII ESX diderm</fullName>
    </recommendedName>
</protein>
<accession>A0A1H3GEM0</accession>
<evidence type="ECO:0000313" key="2">
    <source>
        <dbReference type="EMBL" id="SDY00934.1"/>
    </source>
</evidence>